<proteinExistence type="predicted"/>
<feature type="compositionally biased region" description="Low complexity" evidence="1">
    <location>
        <begin position="336"/>
        <end position="347"/>
    </location>
</feature>
<sequence>MDPPPAAPTATESLSSLNSSDSHPPTNSVPKLRLMCSFGGHIVPRPHDKSLCYVGGDTRIVVVDRSASLTELIGRLTKTLSGGSGAGFVLKYQLPSEDLDSLISVTTDEDLENMVEEYDRLSGNSGRVSRIRLFLFPERQEMSSGSIGSLFGSIKSEDWFLSALNGGSSGGGMSGSNSVNSLLGLNEEVVVGGRGGIGGVVGRNVDVHSVVESLDRNSSFGSDVHLSGVGGNLAHFRVEENVGGDGSGNGIGKVEDGGFAGSEVGKVAVAGNVSLEKVVGDNGGKVLSDDEKSEHGGTGYRRQLQQQQQQQQAQLMASQVNQKSSGGGGGGRDLASPDSVSSDGSMSNPLSRQKPMMYQDPNIQYAPPVQGRVTANPVEQKITDPRIQMQQQYQDSGYLLPPQFDPQHHPQLHQPQFIRAGSQYIQHLPVGAVPMPSYYPVYSSQQPQHSHHPALEQQYPVYYVPARQTQAYSMPVQHAEYSEAAGGAPSNRPQAAPSAAMAPPSSGQYSMASSATAPKSEVPASMYRTSNTAAASVVQVPSGQPRPQYVGFSQIHHPQSSNPSPATATTYAYEFADPTQAHVYYAQPLAPQMAPQYQTMTSPAPQMAAQYQTIPSAAPETTAQLPADSIKQQVRTTQT</sequence>
<dbReference type="InterPro" id="IPR053198">
    <property type="entry name" value="Gynoecium_Dev_Regulator"/>
</dbReference>
<organism evidence="2 3">
    <name type="scientific">Daucus carota subsp. sativus</name>
    <name type="common">Carrot</name>
    <dbReference type="NCBI Taxonomy" id="79200"/>
    <lineage>
        <taxon>Eukaryota</taxon>
        <taxon>Viridiplantae</taxon>
        <taxon>Streptophyta</taxon>
        <taxon>Embryophyta</taxon>
        <taxon>Tracheophyta</taxon>
        <taxon>Spermatophyta</taxon>
        <taxon>Magnoliopsida</taxon>
        <taxon>eudicotyledons</taxon>
        <taxon>Gunneridae</taxon>
        <taxon>Pentapetalae</taxon>
        <taxon>asterids</taxon>
        <taxon>campanulids</taxon>
        <taxon>Apiales</taxon>
        <taxon>Apiaceae</taxon>
        <taxon>Apioideae</taxon>
        <taxon>Scandiceae</taxon>
        <taxon>Daucinae</taxon>
        <taxon>Daucus</taxon>
        <taxon>Daucus sect. Daucus</taxon>
    </lineage>
</organism>
<dbReference type="InterPro" id="IPR000270">
    <property type="entry name" value="PB1_dom"/>
</dbReference>
<feature type="compositionally biased region" description="Low complexity" evidence="1">
    <location>
        <begin position="13"/>
        <end position="22"/>
    </location>
</feature>
<dbReference type="OMA" id="QRHYFYQ"/>
<dbReference type="AlphaFoldDB" id="A0A175YQ34"/>
<reference evidence="2" key="1">
    <citation type="journal article" date="2016" name="Nat. Genet.">
        <title>A high-quality carrot genome assembly provides new insights into carotenoid accumulation and asterid genome evolution.</title>
        <authorList>
            <person name="Iorizzo M."/>
            <person name="Ellison S."/>
            <person name="Senalik D."/>
            <person name="Zeng P."/>
            <person name="Satapoomin P."/>
            <person name="Huang J."/>
            <person name="Bowman M."/>
            <person name="Iovene M."/>
            <person name="Sanseverino W."/>
            <person name="Cavagnaro P."/>
            <person name="Yildiz M."/>
            <person name="Macko-Podgorni A."/>
            <person name="Moranska E."/>
            <person name="Grzebelus E."/>
            <person name="Grzebelus D."/>
            <person name="Ashrafi H."/>
            <person name="Zheng Z."/>
            <person name="Cheng S."/>
            <person name="Spooner D."/>
            <person name="Van Deynze A."/>
            <person name="Simon P."/>
        </authorList>
    </citation>
    <scope>NUCLEOTIDE SEQUENCE</scope>
    <source>
        <tissue evidence="2">Leaf</tissue>
    </source>
</reference>
<dbReference type="EMBL" id="CP093350">
    <property type="protein sequence ID" value="WOH13343.1"/>
    <property type="molecule type" value="Genomic_DNA"/>
</dbReference>
<dbReference type="PANTHER" id="PTHR31066">
    <property type="entry name" value="OS05G0427100 PROTEIN-RELATED"/>
    <property type="match status" value="1"/>
</dbReference>
<feature type="region of interest" description="Disordered" evidence="1">
    <location>
        <begin position="483"/>
        <end position="516"/>
    </location>
</feature>
<dbReference type="CDD" id="cd06410">
    <property type="entry name" value="PB1_UP2"/>
    <property type="match status" value="1"/>
</dbReference>
<protein>
    <submittedName>
        <fullName evidence="2">Uncharacterized protein</fullName>
    </submittedName>
</protein>
<feature type="compositionally biased region" description="Polar residues" evidence="1">
    <location>
        <begin position="507"/>
        <end position="516"/>
    </location>
</feature>
<dbReference type="PROSITE" id="PS51745">
    <property type="entry name" value="PB1"/>
    <property type="match status" value="1"/>
</dbReference>
<feature type="compositionally biased region" description="Low complexity" evidence="1">
    <location>
        <begin position="303"/>
        <end position="315"/>
    </location>
</feature>
<feature type="region of interest" description="Disordered" evidence="1">
    <location>
        <begin position="1"/>
        <end position="28"/>
    </location>
</feature>
<dbReference type="Gramene" id="KZM85826">
    <property type="protein sequence ID" value="KZM85826"/>
    <property type="gene ID" value="DCAR_026752"/>
</dbReference>
<feature type="region of interest" description="Disordered" evidence="1">
    <location>
        <begin position="280"/>
        <end position="355"/>
    </location>
</feature>
<dbReference type="SMART" id="SM00666">
    <property type="entry name" value="PB1"/>
    <property type="match status" value="1"/>
</dbReference>
<dbReference type="Proteomes" id="UP000077755">
    <property type="component" value="Chromosome 8"/>
</dbReference>
<keyword evidence="3" id="KW-1185">Reference proteome</keyword>
<dbReference type="OrthoDB" id="774308at2759"/>
<name>A0A175YQ34_DAUCS</name>
<dbReference type="FunFam" id="3.10.20.90:FF:000058">
    <property type="entry name" value="Octicosapeptide/phox/Bem1p domain kinase superfamily protein"/>
    <property type="match status" value="1"/>
</dbReference>
<dbReference type="Pfam" id="PF00564">
    <property type="entry name" value="PB1"/>
    <property type="match status" value="1"/>
</dbReference>
<dbReference type="InterPro" id="IPR053793">
    <property type="entry name" value="PB1-like"/>
</dbReference>
<reference evidence="2" key="2">
    <citation type="submission" date="2022-03" db="EMBL/GenBank/DDBJ databases">
        <title>Draft title - Genomic analysis of global carrot germplasm unveils the trajectory of domestication and the origin of high carotenoid orange carrot.</title>
        <authorList>
            <person name="Iorizzo M."/>
            <person name="Ellison S."/>
            <person name="Senalik D."/>
            <person name="Macko-Podgorni A."/>
            <person name="Grzebelus D."/>
            <person name="Bostan H."/>
            <person name="Rolling W."/>
            <person name="Curaba J."/>
            <person name="Simon P."/>
        </authorList>
    </citation>
    <scope>NUCLEOTIDE SEQUENCE</scope>
    <source>
        <tissue evidence="2">Leaf</tissue>
    </source>
</reference>
<gene>
    <name evidence="2" type="ORF">DCAR_0832852</name>
</gene>
<feature type="region of interest" description="Disordered" evidence="1">
    <location>
        <begin position="615"/>
        <end position="639"/>
    </location>
</feature>
<accession>A0A175YQ34</accession>
<feature type="compositionally biased region" description="Low complexity" evidence="1">
    <location>
        <begin position="495"/>
        <end position="506"/>
    </location>
</feature>
<dbReference type="SUPFAM" id="SSF54277">
    <property type="entry name" value="CAD &amp; PB1 domains"/>
    <property type="match status" value="1"/>
</dbReference>
<dbReference type="PANTHER" id="PTHR31066:SF27">
    <property type="entry name" value="EXPRESSED PROTEIN"/>
    <property type="match status" value="1"/>
</dbReference>
<evidence type="ECO:0000256" key="1">
    <source>
        <dbReference type="SAM" id="MobiDB-lite"/>
    </source>
</evidence>
<evidence type="ECO:0000313" key="3">
    <source>
        <dbReference type="Proteomes" id="UP000077755"/>
    </source>
</evidence>
<dbReference type="KEGG" id="dcr:108200045"/>
<dbReference type="Gene3D" id="3.10.20.90">
    <property type="entry name" value="Phosphatidylinositol 3-kinase Catalytic Subunit, Chain A, domain 1"/>
    <property type="match status" value="1"/>
</dbReference>
<evidence type="ECO:0000313" key="2">
    <source>
        <dbReference type="EMBL" id="WOH13343.1"/>
    </source>
</evidence>